<reference evidence="3 4" key="1">
    <citation type="submission" date="2021-11" db="EMBL/GenBank/DDBJ databases">
        <title>Genomic of Niabella pedocola.</title>
        <authorList>
            <person name="Wu T."/>
        </authorList>
    </citation>
    <scope>NUCLEOTIDE SEQUENCE [LARGE SCALE GENOMIC DNA]</scope>
    <source>
        <strain evidence="3 4">JCM 31011</strain>
    </source>
</reference>
<gene>
    <name evidence="3" type="ORF">LQ567_23915</name>
</gene>
<evidence type="ECO:0000256" key="1">
    <source>
        <dbReference type="SAM" id="MobiDB-lite"/>
    </source>
</evidence>
<keyword evidence="4" id="KW-1185">Reference proteome</keyword>
<dbReference type="Proteomes" id="UP001199816">
    <property type="component" value="Unassembled WGS sequence"/>
</dbReference>
<feature type="transmembrane region" description="Helical" evidence="2">
    <location>
        <begin position="111"/>
        <end position="129"/>
    </location>
</feature>
<keyword evidence="2" id="KW-0472">Membrane</keyword>
<evidence type="ECO:0008006" key="5">
    <source>
        <dbReference type="Google" id="ProtNLM"/>
    </source>
</evidence>
<protein>
    <recommendedName>
        <fullName evidence="5">Anti-sigma factor</fullName>
    </recommendedName>
</protein>
<sequence>MNSHKLYDYQVTPPAEAWKNIAGELDVLQALKPLGQQLQAMETPPPAAAWDHILNHLEDEHSFSNVAERLRGFEMAPPAALWSKIDEALDAAKPVSTLAPVRKGNFNWSKYAVAACIVGLLGFGVFHLVEKSNRDTIGLAERFKEKQDLSTPTLALEDPKDKPAVKPHPETGHSLALNETPVKASQIKTPAGNTYKTTLERNKAIEGRYIMLMTEDGNVVRMSKKLGNMADCVAGENSGEACNYQIEKWQKEMAKAPVAATPDNFLDLLELAKTENAGL</sequence>
<dbReference type="EMBL" id="JAJNEC010000007">
    <property type="protein sequence ID" value="MCD2425851.1"/>
    <property type="molecule type" value="Genomic_DNA"/>
</dbReference>
<organism evidence="3 4">
    <name type="scientific">Niabella pedocola</name>
    <dbReference type="NCBI Taxonomy" id="1752077"/>
    <lineage>
        <taxon>Bacteria</taxon>
        <taxon>Pseudomonadati</taxon>
        <taxon>Bacteroidota</taxon>
        <taxon>Chitinophagia</taxon>
        <taxon>Chitinophagales</taxon>
        <taxon>Chitinophagaceae</taxon>
        <taxon>Niabella</taxon>
    </lineage>
</organism>
<comment type="caution">
    <text evidence="3">The sequence shown here is derived from an EMBL/GenBank/DDBJ whole genome shotgun (WGS) entry which is preliminary data.</text>
</comment>
<evidence type="ECO:0000313" key="3">
    <source>
        <dbReference type="EMBL" id="MCD2425851.1"/>
    </source>
</evidence>
<keyword evidence="2" id="KW-0812">Transmembrane</keyword>
<name>A0ABS8PXS0_9BACT</name>
<accession>A0ABS8PXS0</accession>
<dbReference type="RefSeq" id="WP_231008439.1">
    <property type="nucleotide sequence ID" value="NZ_JAJNEC010000007.1"/>
</dbReference>
<feature type="region of interest" description="Disordered" evidence="1">
    <location>
        <begin position="148"/>
        <end position="175"/>
    </location>
</feature>
<evidence type="ECO:0000256" key="2">
    <source>
        <dbReference type="SAM" id="Phobius"/>
    </source>
</evidence>
<evidence type="ECO:0000313" key="4">
    <source>
        <dbReference type="Proteomes" id="UP001199816"/>
    </source>
</evidence>
<proteinExistence type="predicted"/>
<keyword evidence="2" id="KW-1133">Transmembrane helix</keyword>
<feature type="compositionally biased region" description="Basic and acidic residues" evidence="1">
    <location>
        <begin position="157"/>
        <end position="171"/>
    </location>
</feature>